<sequence length="36" mass="4372">MKETIIENKEPYCDHLFSDVSHVYYSFSIFEEIDNK</sequence>
<name>Q1JKJ6_STRPC</name>
<reference evidence="1 2" key="1">
    <citation type="journal article" date="2006" name="Proc. Natl. Acad. Sci. U.S.A.">
        <title>Molecular genetic anatomy of inter- and intraserotype variation in the human bacterial pathogen group A Streptococcus.</title>
        <authorList>
            <person name="Beres S.B."/>
            <person name="Richter E.W."/>
            <person name="Nagiec M.J."/>
            <person name="Sumby P."/>
            <person name="Porcella S.F."/>
            <person name="DeLeo F.R."/>
            <person name="Musser J.M."/>
        </authorList>
    </citation>
    <scope>NUCLEOTIDE SEQUENCE [LARGE SCALE GENOMIC DNA]</scope>
    <source>
        <strain evidence="1 2">MGAS9429</strain>
    </source>
</reference>
<evidence type="ECO:0000313" key="1">
    <source>
        <dbReference type="EMBL" id="ABF32573.1"/>
    </source>
</evidence>
<dbReference type="KEGG" id="spk:MGAS9429_Spy1386"/>
<organism evidence="1 2">
    <name type="scientific">Streptococcus pyogenes serotype M12 (strain MGAS9429)</name>
    <dbReference type="NCBI Taxonomy" id="370551"/>
    <lineage>
        <taxon>Bacteria</taxon>
        <taxon>Bacillati</taxon>
        <taxon>Bacillota</taxon>
        <taxon>Bacilli</taxon>
        <taxon>Lactobacillales</taxon>
        <taxon>Streptococcaceae</taxon>
        <taxon>Streptococcus</taxon>
    </lineage>
</organism>
<proteinExistence type="predicted"/>
<dbReference type="Proteomes" id="UP000002433">
    <property type="component" value="Chromosome"/>
</dbReference>
<dbReference type="HOGENOM" id="CLU_3358835_0_0_9"/>
<evidence type="ECO:0000313" key="2">
    <source>
        <dbReference type="Proteomes" id="UP000002433"/>
    </source>
</evidence>
<dbReference type="EMBL" id="CP000259">
    <property type="protein sequence ID" value="ABF32573.1"/>
    <property type="molecule type" value="Genomic_DNA"/>
</dbReference>
<protein>
    <submittedName>
        <fullName evidence="1">Uncharacterized protein</fullName>
    </submittedName>
</protein>
<accession>Q1JKJ6</accession>
<gene>
    <name evidence="1" type="ordered locus">MGAS9429_Spy1386</name>
</gene>
<dbReference type="AlphaFoldDB" id="Q1JKJ6"/>